<sequence>MDVGGMFQERRRGASSHDHWHRRQYLDVHYGTAQRGPNPVLRILYNKLVALLQLPVQFRIVFDGPERFDFKRSTRVLTRGHPLTRPFQELAGYFGYPYHTVRSPVYHWPN</sequence>
<accession>A0AAV9ZGS2</accession>
<keyword evidence="2" id="KW-1185">Reference proteome</keyword>
<name>A0AAV9ZGS2_9AGAR</name>
<reference evidence="1 2" key="1">
    <citation type="journal article" date="2024" name="J Genomics">
        <title>Draft genome sequencing and assembly of Favolaschia claudopus CIRM-BRFM 2984 isolated from oak limbs.</title>
        <authorList>
            <person name="Navarro D."/>
            <person name="Drula E."/>
            <person name="Chaduli D."/>
            <person name="Cazenave R."/>
            <person name="Ahrendt S."/>
            <person name="Wang J."/>
            <person name="Lipzen A."/>
            <person name="Daum C."/>
            <person name="Barry K."/>
            <person name="Grigoriev I.V."/>
            <person name="Favel A."/>
            <person name="Rosso M.N."/>
            <person name="Martin F."/>
        </authorList>
    </citation>
    <scope>NUCLEOTIDE SEQUENCE [LARGE SCALE GENOMIC DNA]</scope>
    <source>
        <strain evidence="1 2">CIRM-BRFM 2984</strain>
    </source>
</reference>
<organism evidence="1 2">
    <name type="scientific">Favolaschia claudopus</name>
    <dbReference type="NCBI Taxonomy" id="2862362"/>
    <lineage>
        <taxon>Eukaryota</taxon>
        <taxon>Fungi</taxon>
        <taxon>Dikarya</taxon>
        <taxon>Basidiomycota</taxon>
        <taxon>Agaricomycotina</taxon>
        <taxon>Agaricomycetes</taxon>
        <taxon>Agaricomycetidae</taxon>
        <taxon>Agaricales</taxon>
        <taxon>Marasmiineae</taxon>
        <taxon>Mycenaceae</taxon>
        <taxon>Favolaschia</taxon>
    </lineage>
</organism>
<protein>
    <submittedName>
        <fullName evidence="1">Uncharacterized protein</fullName>
    </submittedName>
</protein>
<dbReference type="AlphaFoldDB" id="A0AAV9ZGS2"/>
<evidence type="ECO:0000313" key="2">
    <source>
        <dbReference type="Proteomes" id="UP001362999"/>
    </source>
</evidence>
<dbReference type="InterPro" id="IPR029060">
    <property type="entry name" value="PIN-like_dom_sf"/>
</dbReference>
<proteinExistence type="predicted"/>
<comment type="caution">
    <text evidence="1">The sequence shown here is derived from an EMBL/GenBank/DDBJ whole genome shotgun (WGS) entry which is preliminary data.</text>
</comment>
<dbReference type="Proteomes" id="UP001362999">
    <property type="component" value="Unassembled WGS sequence"/>
</dbReference>
<gene>
    <name evidence="1" type="ORF">R3P38DRAFT_3234365</name>
</gene>
<dbReference type="SUPFAM" id="SSF88723">
    <property type="entry name" value="PIN domain-like"/>
    <property type="match status" value="1"/>
</dbReference>
<evidence type="ECO:0000313" key="1">
    <source>
        <dbReference type="EMBL" id="KAK6981344.1"/>
    </source>
</evidence>
<dbReference type="EMBL" id="JAWWNJ010000151">
    <property type="protein sequence ID" value="KAK6981344.1"/>
    <property type="molecule type" value="Genomic_DNA"/>
</dbReference>